<proteinExistence type="inferred from homology"/>
<dbReference type="CDD" id="cd08252">
    <property type="entry name" value="AL_MDR"/>
    <property type="match status" value="1"/>
</dbReference>
<dbReference type="PANTHER" id="PTHR44154">
    <property type="entry name" value="QUINONE OXIDOREDUCTASE"/>
    <property type="match status" value="1"/>
</dbReference>
<sequence>MKAIGITKSLPTSDKNCFIAFETEKPMPEDHDLLVKIHAVSVNPVDYKVRQNAAKDEELDEPKILGWDAAGIVEAVGNEVSNFKVGDEVYYSGEYDRPGCNAEFQLIDSRIAGHKPSNLSFAEASAMPLTSLTAWEAIFDRLRLRKNGESGKKLLIIGGAGGVGSIAIQIAKKLTNIEVIATASREETSNWCKKLGADVIVNHHELTQEMESANITEVDYILNFSDTDMHWDAMAKLIKPQGQICSIVENKDPLDLNKLKNKSASFHWEFMFTRSLFKTEDMIAQHKILEELRLLFEEGSLKSTAYKTYEGLDTDVFREVHEFQESGKSIGKNVISYI</sequence>
<dbReference type="InterPro" id="IPR011032">
    <property type="entry name" value="GroES-like_sf"/>
</dbReference>
<dbReference type="InterPro" id="IPR020843">
    <property type="entry name" value="ER"/>
</dbReference>
<name>A0ABV8HHF3_9FLAO</name>
<keyword evidence="11" id="KW-1185">Reference proteome</keyword>
<comment type="similarity">
    <text evidence="2 8">Belongs to the zinc-containing alcohol dehydrogenase family. Quinone oxidoreductase subfamily.</text>
</comment>
<dbReference type="InterPro" id="IPR014182">
    <property type="entry name" value="ADH_Zn_typ-1"/>
</dbReference>
<keyword evidence="5" id="KW-0521">NADP</keyword>
<evidence type="ECO:0000256" key="1">
    <source>
        <dbReference type="ARBA" id="ARBA00004496"/>
    </source>
</evidence>
<dbReference type="InterPro" id="IPR002364">
    <property type="entry name" value="Quin_OxRdtase/zeta-crystal_CS"/>
</dbReference>
<keyword evidence="8" id="KW-0479">Metal-binding</keyword>
<dbReference type="SUPFAM" id="SSF50129">
    <property type="entry name" value="GroES-like"/>
    <property type="match status" value="1"/>
</dbReference>
<protein>
    <recommendedName>
        <fullName evidence="8">Zinc-type alcohol dehydrogenase-like protein</fullName>
    </recommendedName>
</protein>
<evidence type="ECO:0000256" key="7">
    <source>
        <dbReference type="ARBA" id="ARBA00022990"/>
    </source>
</evidence>
<organism evidence="10 11">
    <name type="scientific">Zunongwangia endophytica</name>
    <dbReference type="NCBI Taxonomy" id="1808945"/>
    <lineage>
        <taxon>Bacteria</taxon>
        <taxon>Pseudomonadati</taxon>
        <taxon>Bacteroidota</taxon>
        <taxon>Flavobacteriia</taxon>
        <taxon>Flavobacteriales</taxon>
        <taxon>Flavobacteriaceae</taxon>
        <taxon>Zunongwangia</taxon>
    </lineage>
</organism>
<gene>
    <name evidence="10" type="ORF">ACFOS1_20090</name>
</gene>
<keyword evidence="7" id="KW-0007">Acetylation</keyword>
<dbReference type="SMART" id="SM00829">
    <property type="entry name" value="PKS_ER"/>
    <property type="match status" value="1"/>
</dbReference>
<dbReference type="Gene3D" id="3.90.180.10">
    <property type="entry name" value="Medium-chain alcohol dehydrogenases, catalytic domain"/>
    <property type="match status" value="1"/>
</dbReference>
<dbReference type="InterPro" id="IPR013154">
    <property type="entry name" value="ADH-like_N"/>
</dbReference>
<dbReference type="PROSITE" id="PS01162">
    <property type="entry name" value="QOR_ZETA_CRYSTAL"/>
    <property type="match status" value="1"/>
</dbReference>
<evidence type="ECO:0000313" key="10">
    <source>
        <dbReference type="EMBL" id="MFC4029729.1"/>
    </source>
</evidence>
<dbReference type="Proteomes" id="UP001595793">
    <property type="component" value="Unassembled WGS sequence"/>
</dbReference>
<evidence type="ECO:0000256" key="8">
    <source>
        <dbReference type="RuleBase" id="RU364000"/>
    </source>
</evidence>
<evidence type="ECO:0000256" key="3">
    <source>
        <dbReference type="ARBA" id="ARBA00011881"/>
    </source>
</evidence>
<dbReference type="Pfam" id="PF00107">
    <property type="entry name" value="ADH_zinc_N"/>
    <property type="match status" value="1"/>
</dbReference>
<accession>A0ABV8HHF3</accession>
<dbReference type="RefSeq" id="WP_290231980.1">
    <property type="nucleotide sequence ID" value="NZ_JAUFPZ010000002.1"/>
</dbReference>
<reference evidence="11" key="1">
    <citation type="journal article" date="2019" name="Int. J. Syst. Evol. Microbiol.">
        <title>The Global Catalogue of Microorganisms (GCM) 10K type strain sequencing project: providing services to taxonomists for standard genome sequencing and annotation.</title>
        <authorList>
            <consortium name="The Broad Institute Genomics Platform"/>
            <consortium name="The Broad Institute Genome Sequencing Center for Infectious Disease"/>
            <person name="Wu L."/>
            <person name="Ma J."/>
        </authorList>
    </citation>
    <scope>NUCLEOTIDE SEQUENCE [LARGE SCALE GENOMIC DNA]</scope>
    <source>
        <strain evidence="11">CECT 9128</strain>
    </source>
</reference>
<dbReference type="InterPro" id="IPR036291">
    <property type="entry name" value="NAD(P)-bd_dom_sf"/>
</dbReference>
<evidence type="ECO:0000256" key="5">
    <source>
        <dbReference type="ARBA" id="ARBA00022857"/>
    </source>
</evidence>
<evidence type="ECO:0000256" key="2">
    <source>
        <dbReference type="ARBA" id="ARBA00010371"/>
    </source>
</evidence>
<feature type="domain" description="Enoyl reductase (ER)" evidence="9">
    <location>
        <begin position="12"/>
        <end position="335"/>
    </location>
</feature>
<evidence type="ECO:0000256" key="6">
    <source>
        <dbReference type="ARBA" id="ARBA00022884"/>
    </source>
</evidence>
<evidence type="ECO:0000256" key="4">
    <source>
        <dbReference type="ARBA" id="ARBA00022490"/>
    </source>
</evidence>
<comment type="subcellular location">
    <subcellularLocation>
        <location evidence="1">Cytoplasm</location>
    </subcellularLocation>
</comment>
<dbReference type="InterPro" id="IPR013149">
    <property type="entry name" value="ADH-like_C"/>
</dbReference>
<keyword evidence="8" id="KW-0862">Zinc</keyword>
<keyword evidence="4" id="KW-0963">Cytoplasm</keyword>
<keyword evidence="6" id="KW-0694">RNA-binding</keyword>
<dbReference type="NCBIfam" id="TIGR02817">
    <property type="entry name" value="adh_fam_1"/>
    <property type="match status" value="1"/>
</dbReference>
<dbReference type="Gene3D" id="3.40.50.720">
    <property type="entry name" value="NAD(P)-binding Rossmann-like Domain"/>
    <property type="match status" value="1"/>
</dbReference>
<evidence type="ECO:0000259" key="9">
    <source>
        <dbReference type="SMART" id="SM00829"/>
    </source>
</evidence>
<dbReference type="Pfam" id="PF08240">
    <property type="entry name" value="ADH_N"/>
    <property type="match status" value="1"/>
</dbReference>
<comment type="subunit">
    <text evidence="3">Homotetramer.</text>
</comment>
<comment type="caution">
    <text evidence="10">The sequence shown here is derived from an EMBL/GenBank/DDBJ whole genome shotgun (WGS) entry which is preliminary data.</text>
</comment>
<dbReference type="SUPFAM" id="SSF51735">
    <property type="entry name" value="NAD(P)-binding Rossmann-fold domains"/>
    <property type="match status" value="1"/>
</dbReference>
<keyword evidence="8" id="KW-0560">Oxidoreductase</keyword>
<evidence type="ECO:0000313" key="11">
    <source>
        <dbReference type="Proteomes" id="UP001595793"/>
    </source>
</evidence>
<dbReference type="EMBL" id="JBHSAS010000034">
    <property type="protein sequence ID" value="MFC4029729.1"/>
    <property type="molecule type" value="Genomic_DNA"/>
</dbReference>
<dbReference type="PANTHER" id="PTHR44154:SF1">
    <property type="entry name" value="QUINONE OXIDOREDUCTASE"/>
    <property type="match status" value="1"/>
</dbReference>
<dbReference type="InterPro" id="IPR051603">
    <property type="entry name" value="Zinc-ADH_QOR/CCCR"/>
</dbReference>